<evidence type="ECO:0000313" key="2">
    <source>
        <dbReference type="EMBL" id="TGZ77527.1"/>
    </source>
</evidence>
<feature type="region of interest" description="Disordered" evidence="1">
    <location>
        <begin position="1"/>
        <end position="21"/>
    </location>
</feature>
<proteinExistence type="predicted"/>
<dbReference type="InParanoid" id="A0A4S2MRH3"/>
<evidence type="ECO:0000313" key="3">
    <source>
        <dbReference type="Proteomes" id="UP000298138"/>
    </source>
</evidence>
<dbReference type="AlphaFoldDB" id="A0A4S2MRH3"/>
<feature type="compositionally biased region" description="Acidic residues" evidence="1">
    <location>
        <begin position="1"/>
        <end position="14"/>
    </location>
</feature>
<name>A0A4S2MRH3_9PEZI</name>
<gene>
    <name evidence="2" type="ORF">EX30DRAFT_344042</name>
</gene>
<accession>A0A4S2MRH3</accession>
<evidence type="ECO:0000256" key="1">
    <source>
        <dbReference type="SAM" id="MobiDB-lite"/>
    </source>
</evidence>
<keyword evidence="3" id="KW-1185">Reference proteome</keyword>
<organism evidence="2 3">
    <name type="scientific">Ascodesmis nigricans</name>
    <dbReference type="NCBI Taxonomy" id="341454"/>
    <lineage>
        <taxon>Eukaryota</taxon>
        <taxon>Fungi</taxon>
        <taxon>Dikarya</taxon>
        <taxon>Ascomycota</taxon>
        <taxon>Pezizomycotina</taxon>
        <taxon>Pezizomycetes</taxon>
        <taxon>Pezizales</taxon>
        <taxon>Ascodesmidaceae</taxon>
        <taxon>Ascodesmis</taxon>
    </lineage>
</organism>
<protein>
    <submittedName>
        <fullName evidence="2">Uncharacterized protein</fullName>
    </submittedName>
</protein>
<dbReference type="EMBL" id="ML220152">
    <property type="protein sequence ID" value="TGZ77527.1"/>
    <property type="molecule type" value="Genomic_DNA"/>
</dbReference>
<sequence>MVEESEPPNSDEGDDLSRIAEKSTTHGLVFSDAAAPRYDSPEDFPLIYPTSCPMNPKAWWCKHCPPTVEFHSFCPAEAHRCKTGHEVLPLIVVEQYWLFGDRETCSRECEKMVRPNPEEIVQHCIEKGHRITRVVWVRNTKNGEDYQVVKTLEPEYYRMVELPRMDAPPHIKEHATCLCRAI</sequence>
<dbReference type="Proteomes" id="UP000298138">
    <property type="component" value="Unassembled WGS sequence"/>
</dbReference>
<reference evidence="2 3" key="1">
    <citation type="submission" date="2019-04" db="EMBL/GenBank/DDBJ databases">
        <title>Comparative genomics and transcriptomics to analyze fruiting body development in filamentous ascomycetes.</title>
        <authorList>
            <consortium name="DOE Joint Genome Institute"/>
            <person name="Lutkenhaus R."/>
            <person name="Traeger S."/>
            <person name="Breuer J."/>
            <person name="Kuo A."/>
            <person name="Lipzen A."/>
            <person name="Pangilinan J."/>
            <person name="Dilworth D."/>
            <person name="Sandor L."/>
            <person name="Poggeler S."/>
            <person name="Barry K."/>
            <person name="Grigoriev I.V."/>
            <person name="Nowrousian M."/>
        </authorList>
    </citation>
    <scope>NUCLEOTIDE SEQUENCE [LARGE SCALE GENOMIC DNA]</scope>
    <source>
        <strain evidence="2 3">CBS 389.68</strain>
    </source>
</reference>